<evidence type="ECO:0008006" key="3">
    <source>
        <dbReference type="Google" id="ProtNLM"/>
    </source>
</evidence>
<comment type="caution">
    <text evidence="1">The sequence shown here is derived from an EMBL/GenBank/DDBJ whole genome shotgun (WGS) entry which is preliminary data.</text>
</comment>
<evidence type="ECO:0000313" key="2">
    <source>
        <dbReference type="Proteomes" id="UP000070255"/>
    </source>
</evidence>
<reference evidence="1 2" key="1">
    <citation type="submission" date="2015-11" db="EMBL/GenBank/DDBJ databases">
        <authorList>
            <person name="Sahl J."/>
            <person name="Wagner D."/>
            <person name="Keim P."/>
        </authorList>
    </citation>
    <scope>NUCLEOTIDE SEQUENCE [LARGE SCALE GENOMIC DNA]</scope>
    <source>
        <strain evidence="1 2">BDU18</strain>
    </source>
</reference>
<accession>A0ABR5TAD3</accession>
<protein>
    <recommendedName>
        <fullName evidence="3">Lipoprotein</fullName>
    </recommendedName>
</protein>
<proteinExistence type="predicted"/>
<gene>
    <name evidence="1" type="ORF">WS72_02520</name>
</gene>
<dbReference type="EMBL" id="LNJQ01000001">
    <property type="protein sequence ID" value="KWZ41865.1"/>
    <property type="molecule type" value="Genomic_DNA"/>
</dbReference>
<organism evidence="1 2">
    <name type="scientific">Burkholderia savannae</name>
    <dbReference type="NCBI Taxonomy" id="1637837"/>
    <lineage>
        <taxon>Bacteria</taxon>
        <taxon>Pseudomonadati</taxon>
        <taxon>Pseudomonadota</taxon>
        <taxon>Betaproteobacteria</taxon>
        <taxon>Burkholderiales</taxon>
        <taxon>Burkholderiaceae</taxon>
        <taxon>Burkholderia</taxon>
        <taxon>pseudomallei group</taxon>
    </lineage>
</organism>
<dbReference type="PROSITE" id="PS51257">
    <property type="entry name" value="PROKAR_LIPOPROTEIN"/>
    <property type="match status" value="1"/>
</dbReference>
<keyword evidence="2" id="KW-1185">Reference proteome</keyword>
<sequence length="42" mass="4621">MSMKRIAALAALAVVLGSVLGGCIVVPEGGGYYHHRDYYYRY</sequence>
<name>A0ABR5TAD3_9BURK</name>
<evidence type="ECO:0000313" key="1">
    <source>
        <dbReference type="EMBL" id="KWZ41865.1"/>
    </source>
</evidence>
<dbReference type="Proteomes" id="UP000070255">
    <property type="component" value="Unassembled WGS sequence"/>
</dbReference>